<accession>A0A9W9W7S5</accession>
<protein>
    <submittedName>
        <fullName evidence="2">Valyl-trna synthetase</fullName>
    </submittedName>
</protein>
<comment type="caution">
    <text evidence="2">The sequence shown here is derived from an EMBL/GenBank/DDBJ whole genome shotgun (WGS) entry which is preliminary data.</text>
</comment>
<dbReference type="RefSeq" id="XP_056492290.1">
    <property type="nucleotide sequence ID" value="XM_056626495.1"/>
</dbReference>
<dbReference type="Proteomes" id="UP001147747">
    <property type="component" value="Unassembled WGS sequence"/>
</dbReference>
<evidence type="ECO:0000256" key="1">
    <source>
        <dbReference type="SAM" id="MobiDB-lite"/>
    </source>
</evidence>
<evidence type="ECO:0000313" key="3">
    <source>
        <dbReference type="Proteomes" id="UP001147747"/>
    </source>
</evidence>
<dbReference type="OrthoDB" id="4331333at2759"/>
<sequence length="79" mass="8547">MAQNSASHNPIGLSVGNLTEPPPPVDDDTKKKVAEAAEKDPTGQSEGGRSTEDAEKTEKTLDLERERAETSTRFARTNH</sequence>
<dbReference type="GeneID" id="81365475"/>
<reference evidence="2" key="2">
    <citation type="journal article" date="2023" name="IMA Fungus">
        <title>Comparative genomic study of the Penicillium genus elucidates a diverse pangenome and 15 lateral gene transfer events.</title>
        <authorList>
            <person name="Petersen C."/>
            <person name="Sorensen T."/>
            <person name="Nielsen M.R."/>
            <person name="Sondergaard T.E."/>
            <person name="Sorensen J.L."/>
            <person name="Fitzpatrick D.A."/>
            <person name="Frisvad J.C."/>
            <person name="Nielsen K.L."/>
        </authorList>
    </citation>
    <scope>NUCLEOTIDE SEQUENCE</scope>
    <source>
        <strain evidence="2">IBT 29677</strain>
    </source>
</reference>
<dbReference type="EMBL" id="JAPZBU010000004">
    <property type="protein sequence ID" value="KAJ5407975.1"/>
    <property type="molecule type" value="Genomic_DNA"/>
</dbReference>
<feature type="compositionally biased region" description="Basic and acidic residues" evidence="1">
    <location>
        <begin position="27"/>
        <end position="41"/>
    </location>
</feature>
<evidence type="ECO:0000313" key="2">
    <source>
        <dbReference type="EMBL" id="KAJ5407975.1"/>
    </source>
</evidence>
<reference evidence="2" key="1">
    <citation type="submission" date="2022-12" db="EMBL/GenBank/DDBJ databases">
        <authorList>
            <person name="Petersen C."/>
        </authorList>
    </citation>
    <scope>NUCLEOTIDE SEQUENCE</scope>
    <source>
        <strain evidence="2">IBT 29677</strain>
    </source>
</reference>
<feature type="compositionally biased region" description="Basic and acidic residues" evidence="1">
    <location>
        <begin position="49"/>
        <end position="70"/>
    </location>
</feature>
<organism evidence="2 3">
    <name type="scientific">Penicillium cosmopolitanum</name>
    <dbReference type="NCBI Taxonomy" id="1131564"/>
    <lineage>
        <taxon>Eukaryota</taxon>
        <taxon>Fungi</taxon>
        <taxon>Dikarya</taxon>
        <taxon>Ascomycota</taxon>
        <taxon>Pezizomycotina</taxon>
        <taxon>Eurotiomycetes</taxon>
        <taxon>Eurotiomycetidae</taxon>
        <taxon>Eurotiales</taxon>
        <taxon>Aspergillaceae</taxon>
        <taxon>Penicillium</taxon>
    </lineage>
</organism>
<keyword evidence="3" id="KW-1185">Reference proteome</keyword>
<dbReference type="AlphaFoldDB" id="A0A9W9W7S5"/>
<name>A0A9W9W7S5_9EURO</name>
<gene>
    <name evidence="2" type="ORF">N7509_001858</name>
</gene>
<feature type="region of interest" description="Disordered" evidence="1">
    <location>
        <begin position="1"/>
        <end position="79"/>
    </location>
</feature>
<proteinExistence type="predicted"/>